<evidence type="ECO:0000256" key="2">
    <source>
        <dbReference type="ARBA" id="ARBA00022801"/>
    </source>
</evidence>
<dbReference type="Proteomes" id="UP000887540">
    <property type="component" value="Unplaced"/>
</dbReference>
<evidence type="ECO:0000256" key="3">
    <source>
        <dbReference type="ARBA" id="ARBA00023157"/>
    </source>
</evidence>
<dbReference type="InterPro" id="IPR016187">
    <property type="entry name" value="CTDL_fold"/>
</dbReference>
<dbReference type="InterPro" id="IPR001304">
    <property type="entry name" value="C-type_lectin-like"/>
</dbReference>
<dbReference type="InterPro" id="IPR017853">
    <property type="entry name" value="GH"/>
</dbReference>
<name>A0A914DIF2_9BILA</name>
<dbReference type="WBParaSite" id="ACRNAN_scaffold2606.g31597.t1">
    <property type="protein sequence ID" value="ACRNAN_scaffold2606.g31597.t1"/>
    <property type="gene ID" value="ACRNAN_scaffold2606.g31597"/>
</dbReference>
<dbReference type="Gene3D" id="3.20.20.80">
    <property type="entry name" value="Glycosidases"/>
    <property type="match status" value="1"/>
</dbReference>
<protein>
    <submittedName>
        <fullName evidence="8">C-type lectin domain-containing protein</fullName>
    </submittedName>
</protein>
<dbReference type="Gene3D" id="3.10.100.10">
    <property type="entry name" value="Mannose-Binding Protein A, subunit A"/>
    <property type="match status" value="1"/>
</dbReference>
<dbReference type="InterPro" id="IPR050111">
    <property type="entry name" value="C-type_lectin/snaclec_domain"/>
</dbReference>
<keyword evidence="2 5" id="KW-0378">Hydrolase</keyword>
<keyword evidence="7" id="KW-1185">Reference proteome</keyword>
<accession>A0A914DIF2</accession>
<dbReference type="SMART" id="SM00034">
    <property type="entry name" value="CLECT"/>
    <property type="match status" value="1"/>
</dbReference>
<dbReference type="Pfam" id="PF00059">
    <property type="entry name" value="Lectin_C"/>
    <property type="match status" value="1"/>
</dbReference>
<evidence type="ECO:0000313" key="7">
    <source>
        <dbReference type="Proteomes" id="UP000887540"/>
    </source>
</evidence>
<dbReference type="InterPro" id="IPR001547">
    <property type="entry name" value="Glyco_hydro_5"/>
</dbReference>
<organism evidence="7 8">
    <name type="scientific">Acrobeloides nanus</name>
    <dbReference type="NCBI Taxonomy" id="290746"/>
    <lineage>
        <taxon>Eukaryota</taxon>
        <taxon>Metazoa</taxon>
        <taxon>Ecdysozoa</taxon>
        <taxon>Nematoda</taxon>
        <taxon>Chromadorea</taxon>
        <taxon>Rhabditida</taxon>
        <taxon>Tylenchina</taxon>
        <taxon>Cephalobomorpha</taxon>
        <taxon>Cephaloboidea</taxon>
        <taxon>Cephalobidae</taxon>
        <taxon>Acrobeloides</taxon>
    </lineage>
</organism>
<dbReference type="SUPFAM" id="SSF56436">
    <property type="entry name" value="C-type lectin-like"/>
    <property type="match status" value="1"/>
</dbReference>
<dbReference type="Pfam" id="PF00150">
    <property type="entry name" value="Cellulase"/>
    <property type="match status" value="1"/>
</dbReference>
<dbReference type="GO" id="GO:0004553">
    <property type="term" value="F:hydrolase activity, hydrolyzing O-glycosyl compounds"/>
    <property type="evidence" value="ECO:0007669"/>
    <property type="project" value="InterPro"/>
</dbReference>
<dbReference type="GO" id="GO:0000272">
    <property type="term" value="P:polysaccharide catabolic process"/>
    <property type="evidence" value="ECO:0007669"/>
    <property type="project" value="InterPro"/>
</dbReference>
<dbReference type="InterPro" id="IPR016186">
    <property type="entry name" value="C-type_lectin-like/link_sf"/>
</dbReference>
<evidence type="ECO:0000256" key="1">
    <source>
        <dbReference type="ARBA" id="ARBA00005641"/>
    </source>
</evidence>
<dbReference type="SUPFAM" id="SSF51445">
    <property type="entry name" value="(Trans)glycosidases"/>
    <property type="match status" value="1"/>
</dbReference>
<evidence type="ECO:0000256" key="4">
    <source>
        <dbReference type="ARBA" id="ARBA00023295"/>
    </source>
</evidence>
<dbReference type="PROSITE" id="PS50041">
    <property type="entry name" value="C_TYPE_LECTIN_2"/>
    <property type="match status" value="1"/>
</dbReference>
<dbReference type="PROSITE" id="PS00615">
    <property type="entry name" value="C_TYPE_LECTIN_1"/>
    <property type="match status" value="1"/>
</dbReference>
<dbReference type="PANTHER" id="PTHR22803">
    <property type="entry name" value="MANNOSE, PHOSPHOLIPASE, LECTIN RECEPTOR RELATED"/>
    <property type="match status" value="1"/>
</dbReference>
<keyword evidence="3" id="KW-1015">Disulfide bond</keyword>
<sequence>MWQADTFNPTLIDKEFGFAEDLGMYSMRIFLHDLAYSQDPTGFKSRLNTVLGLAAKHGLRPMITFFDSCWNPYPVSGKQPQPTKGTMLSAWSQSPGAKSLLNSTDWARLKTYVTDVIGTFANDNRVLIWDLWNEPENTNGGSYNHVEPPNKVQLVDQLLPQVFDWARSVNPIQPLTSAPFGSDYLKGQWTPTEQIQVNNSDVITFHNYAPPSDYENHIVALQKLGRPVICSEYMARPTGSTFVTHLPIGKKYNVGMYNWAFVNGKTECNLPWDSWQNPYVQFQPQEWFHEVFRKDGTPYLVEETNLIKRYNGCPKGYQSSVDNWTCYYGSSSPLSWADAEVTCRAQGAYLATVNSVFENADIASYLSKNYSSCNSFSIGLYSHYGDWIWSNYATSTFRFWKSGYPTNDTNALCVVLNQDGSWSNQPCTNTQCYVCSF</sequence>
<dbReference type="CDD" id="cd00037">
    <property type="entry name" value="CLECT"/>
    <property type="match status" value="1"/>
</dbReference>
<keyword evidence="4 5" id="KW-0326">Glycosidase</keyword>
<proteinExistence type="inferred from homology"/>
<comment type="similarity">
    <text evidence="1 5">Belongs to the glycosyl hydrolase 5 (cellulase A) family.</text>
</comment>
<evidence type="ECO:0000313" key="8">
    <source>
        <dbReference type="WBParaSite" id="ACRNAN_scaffold2606.g31597.t1"/>
    </source>
</evidence>
<reference evidence="8" key="1">
    <citation type="submission" date="2022-11" db="UniProtKB">
        <authorList>
            <consortium name="WormBaseParasite"/>
        </authorList>
    </citation>
    <scope>IDENTIFICATION</scope>
</reference>
<dbReference type="InterPro" id="IPR018378">
    <property type="entry name" value="C-type_lectin_CS"/>
</dbReference>
<feature type="domain" description="C-type lectin" evidence="6">
    <location>
        <begin position="326"/>
        <end position="436"/>
    </location>
</feature>
<dbReference type="AlphaFoldDB" id="A0A914DIF2"/>
<evidence type="ECO:0000259" key="6">
    <source>
        <dbReference type="PROSITE" id="PS50041"/>
    </source>
</evidence>
<evidence type="ECO:0000256" key="5">
    <source>
        <dbReference type="RuleBase" id="RU361153"/>
    </source>
</evidence>